<dbReference type="PROSITE" id="PS50893">
    <property type="entry name" value="ABC_TRANSPORTER_2"/>
    <property type="match status" value="1"/>
</dbReference>
<proteinExistence type="predicted"/>
<keyword evidence="6" id="KW-1185">Reference proteome</keyword>
<reference evidence="5" key="1">
    <citation type="submission" date="2022-10" db="EMBL/GenBank/DDBJ databases">
        <title>The WGS of Solirubrobacter ginsenosidimutans DSM 21036.</title>
        <authorList>
            <person name="Jiang Z."/>
        </authorList>
    </citation>
    <scope>NUCLEOTIDE SEQUENCE</scope>
    <source>
        <strain evidence="5">DSM 21036</strain>
    </source>
</reference>
<evidence type="ECO:0000256" key="2">
    <source>
        <dbReference type="ARBA" id="ARBA00022741"/>
    </source>
</evidence>
<dbReference type="InterPro" id="IPR003439">
    <property type="entry name" value="ABC_transporter-like_ATP-bd"/>
</dbReference>
<dbReference type="Pfam" id="PF00005">
    <property type="entry name" value="ABC_tran"/>
    <property type="match status" value="1"/>
</dbReference>
<dbReference type="PANTHER" id="PTHR24220:SF659">
    <property type="entry name" value="TRANSPORTER, PUTATIVE-RELATED"/>
    <property type="match status" value="1"/>
</dbReference>
<keyword evidence="3 5" id="KW-0067">ATP-binding</keyword>
<dbReference type="GO" id="GO:0005524">
    <property type="term" value="F:ATP binding"/>
    <property type="evidence" value="ECO:0007669"/>
    <property type="project" value="UniProtKB-KW"/>
</dbReference>
<dbReference type="SMART" id="SM00382">
    <property type="entry name" value="AAA"/>
    <property type="match status" value="1"/>
</dbReference>
<dbReference type="Gene3D" id="3.40.50.300">
    <property type="entry name" value="P-loop containing nucleotide triphosphate hydrolases"/>
    <property type="match status" value="1"/>
</dbReference>
<dbReference type="InterPro" id="IPR017871">
    <property type="entry name" value="ABC_transporter-like_CS"/>
</dbReference>
<evidence type="ECO:0000256" key="3">
    <source>
        <dbReference type="ARBA" id="ARBA00022840"/>
    </source>
</evidence>
<dbReference type="CDD" id="cd03255">
    <property type="entry name" value="ABC_MJ0796_LolCDE_FtsE"/>
    <property type="match status" value="1"/>
</dbReference>
<comment type="caution">
    <text evidence="5">The sequence shown here is derived from an EMBL/GenBank/DDBJ whole genome shotgun (WGS) entry which is preliminary data.</text>
</comment>
<dbReference type="InterPro" id="IPR003593">
    <property type="entry name" value="AAA+_ATPase"/>
</dbReference>
<dbReference type="AlphaFoldDB" id="A0A9X3MQ93"/>
<accession>A0A9X3MQ93</accession>
<dbReference type="PANTHER" id="PTHR24220">
    <property type="entry name" value="IMPORT ATP-BINDING PROTEIN"/>
    <property type="match status" value="1"/>
</dbReference>
<dbReference type="InterPro" id="IPR017911">
    <property type="entry name" value="MacB-like_ATP-bd"/>
</dbReference>
<sequence length="223" mass="23623">MSALVRVDAVSKAYRSGGTETRVLRAASLTLVRGETTSLVGASGSGKSTLIALIAGLMRPEAGTISFDGQALTDLDEMGLARLRARRIGVVLQKDNLIGFLTAAENVELAIEFGGGDRRAERARALLARVGLADRADQLPRRLSGGEAQRVAIAVALANDPDLLLADEVTGQLDSDTAGDVMRRIFDACRERGLTVLFVTHNRELAGGAHHRLQLVDGEVRAA</sequence>
<dbReference type="RefSeq" id="WP_270039287.1">
    <property type="nucleotide sequence ID" value="NZ_JAPDOD010000005.1"/>
</dbReference>
<dbReference type="GO" id="GO:0016887">
    <property type="term" value="F:ATP hydrolysis activity"/>
    <property type="evidence" value="ECO:0007669"/>
    <property type="project" value="InterPro"/>
</dbReference>
<dbReference type="Proteomes" id="UP001149140">
    <property type="component" value="Unassembled WGS sequence"/>
</dbReference>
<keyword evidence="2" id="KW-0547">Nucleotide-binding</keyword>
<evidence type="ECO:0000256" key="1">
    <source>
        <dbReference type="ARBA" id="ARBA00022448"/>
    </source>
</evidence>
<dbReference type="PROSITE" id="PS00211">
    <property type="entry name" value="ABC_TRANSPORTER_1"/>
    <property type="match status" value="1"/>
</dbReference>
<protein>
    <submittedName>
        <fullName evidence="5">ABC transporter ATP-binding protein</fullName>
    </submittedName>
</protein>
<dbReference type="GO" id="GO:0022857">
    <property type="term" value="F:transmembrane transporter activity"/>
    <property type="evidence" value="ECO:0007669"/>
    <property type="project" value="TreeGrafter"/>
</dbReference>
<dbReference type="GO" id="GO:0005886">
    <property type="term" value="C:plasma membrane"/>
    <property type="evidence" value="ECO:0007669"/>
    <property type="project" value="TreeGrafter"/>
</dbReference>
<dbReference type="InterPro" id="IPR015854">
    <property type="entry name" value="ABC_transpr_LolD-like"/>
</dbReference>
<evidence type="ECO:0000259" key="4">
    <source>
        <dbReference type="PROSITE" id="PS50893"/>
    </source>
</evidence>
<gene>
    <name evidence="5" type="ORF">OM076_09240</name>
</gene>
<evidence type="ECO:0000313" key="5">
    <source>
        <dbReference type="EMBL" id="MDA0160449.1"/>
    </source>
</evidence>
<dbReference type="SUPFAM" id="SSF52540">
    <property type="entry name" value="P-loop containing nucleoside triphosphate hydrolases"/>
    <property type="match status" value="1"/>
</dbReference>
<name>A0A9X3MQ93_9ACTN</name>
<feature type="domain" description="ABC transporter" evidence="4">
    <location>
        <begin position="5"/>
        <end position="223"/>
    </location>
</feature>
<organism evidence="5 6">
    <name type="scientific">Solirubrobacter ginsenosidimutans</name>
    <dbReference type="NCBI Taxonomy" id="490573"/>
    <lineage>
        <taxon>Bacteria</taxon>
        <taxon>Bacillati</taxon>
        <taxon>Actinomycetota</taxon>
        <taxon>Thermoleophilia</taxon>
        <taxon>Solirubrobacterales</taxon>
        <taxon>Solirubrobacteraceae</taxon>
        <taxon>Solirubrobacter</taxon>
    </lineage>
</organism>
<dbReference type="EMBL" id="JAPDOD010000005">
    <property type="protein sequence ID" value="MDA0160449.1"/>
    <property type="molecule type" value="Genomic_DNA"/>
</dbReference>
<dbReference type="InterPro" id="IPR027417">
    <property type="entry name" value="P-loop_NTPase"/>
</dbReference>
<keyword evidence="1" id="KW-0813">Transport</keyword>
<evidence type="ECO:0000313" key="6">
    <source>
        <dbReference type="Proteomes" id="UP001149140"/>
    </source>
</evidence>